<evidence type="ECO:0000256" key="1">
    <source>
        <dbReference type="SAM" id="Coils"/>
    </source>
</evidence>
<keyword evidence="4" id="KW-1185">Reference proteome</keyword>
<evidence type="ECO:0000313" key="3">
    <source>
        <dbReference type="EMBL" id="VUG18765.1"/>
    </source>
</evidence>
<organism evidence="3 4">
    <name type="scientific">Dekkera bruxellensis</name>
    <name type="common">Brettanomyces custersii</name>
    <dbReference type="NCBI Taxonomy" id="5007"/>
    <lineage>
        <taxon>Eukaryota</taxon>
        <taxon>Fungi</taxon>
        <taxon>Dikarya</taxon>
        <taxon>Ascomycota</taxon>
        <taxon>Saccharomycotina</taxon>
        <taxon>Pichiomycetes</taxon>
        <taxon>Pichiales</taxon>
        <taxon>Pichiaceae</taxon>
        <taxon>Brettanomyces</taxon>
    </lineage>
</organism>
<dbReference type="EMBL" id="CABFWN010000004">
    <property type="protein sequence ID" value="VUG18765.1"/>
    <property type="molecule type" value="Genomic_DNA"/>
</dbReference>
<sequence length="740" mass="83278">MSPQKGDNSTHIQGNDWSMLNDEAESTVIHHPQQDLNHNSPATALDQCNLLSDLSRYRKSSSTIHRNYVTSSSTFGGSFTDYFSDSSPSLSLNSNARLSNPFASSSLTSLDLADSISFHNDKSGTSQYRSQALNRLPKRIFGRRFSAFSRQIMAFLRNYIAEESALNCKIESSLDRFKFEVVASNQMHSTAGAGTGCENVPCDDTAKAPFTTFTIDLNSIPYYPLVHSLKPVILSVGLFFYIVRNRRFISSENMKICILLCLYILSVNINTRRIAISVYLQMLTNRIGQFLTTSDSFDATVLRALHTHGVSKSKVRKGTLQRLYGVKKQLVRSPGATDFQLRNALSTVILSLNSKLVHILPLIDDYGQLSKYLQLYNANIDDRAGLFVKLLNRPSHFYQTTSYSESSQLKPLRLHSLNCADLLYGDIYAQKELLDSPLSPSSESCNSKHDLDAPLPDTKRDRLSGIWAAQSSPRQSMAFRFPRRSASGRSSLDNSANCANTEQKMENCSPNCLSGQPSKLMQRFRFLRRIYLCSLLCFVITSRHQLEDSADAVMLFRASCISHFGLDESRFRHLSKVSRVFLSIKLLEQSKALLQCISDELRYNNPASLDEEDSDKENIGFGSLSGTDNTILEEDEEDEHTERLSDLEVLLDSLSTKIGALKINIDASNQQRRLENLQDEFQQAMQKYSICCEDFAKPNMKQEISQNQFPEISDRHSRGLSISLLAVAKGGEDRRDDYEE</sequence>
<proteinExistence type="predicted"/>
<evidence type="ECO:0000256" key="2">
    <source>
        <dbReference type="SAM" id="MobiDB-lite"/>
    </source>
</evidence>
<feature type="region of interest" description="Disordered" evidence="2">
    <location>
        <begin position="607"/>
        <end position="639"/>
    </location>
</feature>
<accession>A0A7D9H5A9</accession>
<evidence type="ECO:0000313" key="4">
    <source>
        <dbReference type="Proteomes" id="UP000478008"/>
    </source>
</evidence>
<keyword evidence="1" id="KW-0175">Coiled coil</keyword>
<dbReference type="AlphaFoldDB" id="A0A7D9H5A9"/>
<protein>
    <submittedName>
        <fullName evidence="3">DEBR0S4_01794g1_1</fullName>
    </submittedName>
</protein>
<reference evidence="3 4" key="1">
    <citation type="submission" date="2019-07" db="EMBL/GenBank/DDBJ databases">
        <authorList>
            <person name="Friedrich A."/>
            <person name="Schacherer J."/>
        </authorList>
    </citation>
    <scope>NUCLEOTIDE SEQUENCE [LARGE SCALE GENOMIC DNA]</scope>
</reference>
<dbReference type="Proteomes" id="UP000478008">
    <property type="component" value="Unassembled WGS sequence"/>
</dbReference>
<gene>
    <name evidence="3" type="ORF">DEBR0S4_01794G</name>
</gene>
<feature type="coiled-coil region" evidence="1">
    <location>
        <begin position="660"/>
        <end position="687"/>
    </location>
</feature>
<name>A0A7D9H5A9_DEKBR</name>